<dbReference type="SUPFAM" id="SSF52266">
    <property type="entry name" value="SGNH hydrolase"/>
    <property type="match status" value="1"/>
</dbReference>
<dbReference type="InterPro" id="IPR036514">
    <property type="entry name" value="SGNH_hydro_sf"/>
</dbReference>
<keyword evidence="1" id="KW-0378">Hydrolase</keyword>
<dbReference type="GO" id="GO:0016788">
    <property type="term" value="F:hydrolase activity, acting on ester bonds"/>
    <property type="evidence" value="ECO:0007669"/>
    <property type="project" value="UniProtKB-ARBA"/>
</dbReference>
<dbReference type="KEGG" id="dmp:FAK_37540"/>
<dbReference type="AlphaFoldDB" id="A0AAU9EHZ2"/>
<feature type="region of interest" description="Disordered" evidence="2">
    <location>
        <begin position="270"/>
        <end position="290"/>
    </location>
</feature>
<dbReference type="Proteomes" id="UP001366166">
    <property type="component" value="Chromosome"/>
</dbReference>
<gene>
    <name evidence="4" type="primary">axeA</name>
    <name evidence="4" type="ORF">FAK_37540</name>
</gene>
<dbReference type="InterPro" id="IPR052940">
    <property type="entry name" value="Carb_Esterase_6"/>
</dbReference>
<dbReference type="Pfam" id="PF03629">
    <property type="entry name" value="SASA"/>
    <property type="match status" value="1"/>
</dbReference>
<protein>
    <submittedName>
        <fullName evidence="4">Acetylxylan esterase</fullName>
    </submittedName>
</protein>
<evidence type="ECO:0000256" key="2">
    <source>
        <dbReference type="SAM" id="MobiDB-lite"/>
    </source>
</evidence>
<feature type="domain" description="Sialate O-acetylesterase" evidence="3">
    <location>
        <begin position="28"/>
        <end position="264"/>
    </location>
</feature>
<evidence type="ECO:0000313" key="5">
    <source>
        <dbReference type="Proteomes" id="UP001366166"/>
    </source>
</evidence>
<organism evidence="4 5">
    <name type="scientific">Desulfoferula mesophila</name>
    <dbReference type="NCBI Taxonomy" id="3058419"/>
    <lineage>
        <taxon>Bacteria</taxon>
        <taxon>Pseudomonadati</taxon>
        <taxon>Thermodesulfobacteriota</taxon>
        <taxon>Desulfarculia</taxon>
        <taxon>Desulfarculales</taxon>
        <taxon>Desulfarculaceae</taxon>
        <taxon>Desulfoferula</taxon>
    </lineage>
</organism>
<dbReference type="InterPro" id="IPR005181">
    <property type="entry name" value="SASA"/>
</dbReference>
<accession>A0AAU9EHZ2</accession>
<reference evidence="5" key="1">
    <citation type="journal article" date="2023" name="Arch. Microbiol.">
        <title>Desulfoferula mesophilus gen. nov. sp. nov., a mesophilic sulfate-reducing bacterium isolated from a brackish lake sediment.</title>
        <authorList>
            <person name="Watanabe T."/>
            <person name="Yabe T."/>
            <person name="Tsuji J.M."/>
            <person name="Fukui M."/>
        </authorList>
    </citation>
    <scope>NUCLEOTIDE SEQUENCE [LARGE SCALE GENOMIC DNA]</scope>
    <source>
        <strain evidence="5">12FAK</strain>
    </source>
</reference>
<dbReference type="PANTHER" id="PTHR31988">
    <property type="entry name" value="ESTERASE, PUTATIVE (DUF303)-RELATED"/>
    <property type="match status" value="1"/>
</dbReference>
<evidence type="ECO:0000259" key="3">
    <source>
        <dbReference type="Pfam" id="PF03629"/>
    </source>
</evidence>
<name>A0AAU9EHZ2_9BACT</name>
<sequence length="290" mass="30820">MGLLLLAGLLLLGGVGCGSDWDESGALVFLLAGQSNMSGHGDLSELPPGFPANAGRIGNFSNADVWTRAVEPLDDPAGQKDACSLDLCPGVGPGLAFAQVLTGLMPQARVGLIPCARGGSTLAHWAPGSRPDSLYGSSLRRARLAGAKARLAGVLFYQGESDAYSRQAAETWPSRFAALVAAWRRDLGDPRLPVVFCQIGALAPQWRADPAFRYWDLLKKRQAALRLPLVRMVTTDDLALKDDGIHLTTASQMILGRRLAQAMYELLEKRGTAGGKPARPRPLVTNSPQG</sequence>
<dbReference type="PANTHER" id="PTHR31988:SF19">
    <property type="entry name" value="9-O-ACETYL-N-ACETYLNEURAMINIC ACID DEACETYLASE-RELATED"/>
    <property type="match status" value="1"/>
</dbReference>
<evidence type="ECO:0000256" key="1">
    <source>
        <dbReference type="ARBA" id="ARBA00022801"/>
    </source>
</evidence>
<dbReference type="Gene3D" id="3.40.50.1110">
    <property type="entry name" value="SGNH hydrolase"/>
    <property type="match status" value="1"/>
</dbReference>
<keyword evidence="5" id="KW-1185">Reference proteome</keyword>
<proteinExistence type="predicted"/>
<dbReference type="EMBL" id="AP028679">
    <property type="protein sequence ID" value="BEQ16688.1"/>
    <property type="molecule type" value="Genomic_DNA"/>
</dbReference>
<evidence type="ECO:0000313" key="4">
    <source>
        <dbReference type="EMBL" id="BEQ16688.1"/>
    </source>
</evidence>